<reference evidence="3" key="1">
    <citation type="submission" date="2016-10" db="EMBL/GenBank/DDBJ databases">
        <authorList>
            <person name="Varghese N."/>
            <person name="Submissions S."/>
        </authorList>
    </citation>
    <scope>NUCLEOTIDE SEQUENCE [LARGE SCALE GENOMIC DNA]</scope>
    <source>
        <strain evidence="3">DSM 45460</strain>
    </source>
</reference>
<evidence type="ECO:0008006" key="4">
    <source>
        <dbReference type="Google" id="ProtNLM"/>
    </source>
</evidence>
<dbReference type="OrthoDB" id="3696902at2"/>
<keyword evidence="3" id="KW-1185">Reference proteome</keyword>
<feature type="region of interest" description="Disordered" evidence="1">
    <location>
        <begin position="74"/>
        <end position="103"/>
    </location>
</feature>
<evidence type="ECO:0000313" key="2">
    <source>
        <dbReference type="EMBL" id="SDJ69357.1"/>
    </source>
</evidence>
<organism evidence="2 3">
    <name type="scientific">Actinopolyspora mzabensis</name>
    <dbReference type="NCBI Taxonomy" id="995066"/>
    <lineage>
        <taxon>Bacteria</taxon>
        <taxon>Bacillati</taxon>
        <taxon>Actinomycetota</taxon>
        <taxon>Actinomycetes</taxon>
        <taxon>Actinopolysporales</taxon>
        <taxon>Actinopolysporaceae</taxon>
        <taxon>Actinopolyspora</taxon>
    </lineage>
</organism>
<feature type="compositionally biased region" description="Basic and acidic residues" evidence="1">
    <location>
        <begin position="87"/>
        <end position="103"/>
    </location>
</feature>
<accession>A0A1G8VU47</accession>
<dbReference type="EMBL" id="FNFM01000001">
    <property type="protein sequence ID" value="SDJ69357.1"/>
    <property type="molecule type" value="Genomic_DNA"/>
</dbReference>
<protein>
    <recommendedName>
        <fullName evidence="4">Zinc-finger</fullName>
    </recommendedName>
</protein>
<evidence type="ECO:0000256" key="1">
    <source>
        <dbReference type="SAM" id="MobiDB-lite"/>
    </source>
</evidence>
<proteinExistence type="predicted"/>
<gene>
    <name evidence="2" type="ORF">SAMN04487820_101321</name>
</gene>
<sequence>MTSGNDPAPHFWMPIPAPESKRHAFRGRQWDGSPAAESLCGSALPMARPSEMDWIQCPTCWHCWQELLERAPEPEPTCQGCPHRSGRRDPETIRAELERTESP</sequence>
<dbReference type="RefSeq" id="WP_092625614.1">
    <property type="nucleotide sequence ID" value="NZ_FNFM01000001.1"/>
</dbReference>
<evidence type="ECO:0000313" key="3">
    <source>
        <dbReference type="Proteomes" id="UP000199213"/>
    </source>
</evidence>
<name>A0A1G8VU47_ACTMZ</name>
<dbReference type="AlphaFoldDB" id="A0A1G8VU47"/>
<dbReference type="Proteomes" id="UP000199213">
    <property type="component" value="Unassembled WGS sequence"/>
</dbReference>